<evidence type="ECO:0008006" key="3">
    <source>
        <dbReference type="Google" id="ProtNLM"/>
    </source>
</evidence>
<accession>T0GNL0</accession>
<organism evidence="1 2">
    <name type="scientific">Sphingobium quisquiliarum P25</name>
    <dbReference type="NCBI Taxonomy" id="1329909"/>
    <lineage>
        <taxon>Bacteria</taxon>
        <taxon>Pseudomonadati</taxon>
        <taxon>Pseudomonadota</taxon>
        <taxon>Alphaproteobacteria</taxon>
        <taxon>Sphingomonadales</taxon>
        <taxon>Sphingomonadaceae</taxon>
        <taxon>Sphingobium</taxon>
    </lineage>
</organism>
<proteinExistence type="predicted"/>
<sequence length="269" mass="29710">MVSHSPSKTSGGDTPNLPLFYRHPQPLSSSAHGEWRLQGGDASFAADTSYVPIVAGELIAASRHYPIVFAAGDAQPLAVLGLQRRNLFVKDGRWEADGYVPAYVRRYPFGFIATGKPDEFVLAIDAESERVVKSAEEGRSFFEDGKPSELTRQALAFCDAFQSDAKATRVFAEALKEQDLLIDQRVDATLPDGHKLGLEGFQIVDREKFGKLPDEVLPAWHRNGYLAWVQFHLASLDRFTSLLNRQASIGAAEPQLPKTSRPKSRKELA</sequence>
<dbReference type="Pfam" id="PF07277">
    <property type="entry name" value="SapC"/>
    <property type="match status" value="1"/>
</dbReference>
<evidence type="ECO:0000313" key="2">
    <source>
        <dbReference type="Proteomes" id="UP000015525"/>
    </source>
</evidence>
<dbReference type="Proteomes" id="UP000015525">
    <property type="component" value="Unassembled WGS sequence"/>
</dbReference>
<gene>
    <name evidence="1" type="ORF">L288_17740</name>
</gene>
<dbReference type="EMBL" id="ATHO01000153">
    <property type="protein sequence ID" value="EQB01613.1"/>
    <property type="molecule type" value="Genomic_DNA"/>
</dbReference>
<keyword evidence="2" id="KW-1185">Reference proteome</keyword>
<evidence type="ECO:0000313" key="1">
    <source>
        <dbReference type="EMBL" id="EQB01613.1"/>
    </source>
</evidence>
<name>T0GNL0_9SPHN</name>
<reference evidence="1 2" key="1">
    <citation type="journal article" date="2013" name="Genome Announc.">
        <title>Draft Genome Sequence of Sphingobium quisquiliarum Strain P25T, a Novel Hexachlorocyclohexane (HCH)-Degrading Bacterium Isolated from an HCH Dumpsite.</title>
        <authorList>
            <person name="Kumar Singh A."/>
            <person name="Sangwan N."/>
            <person name="Sharma A."/>
            <person name="Gupta V."/>
            <person name="Khurana J.P."/>
            <person name="Lal R."/>
        </authorList>
    </citation>
    <scope>NUCLEOTIDE SEQUENCE [LARGE SCALE GENOMIC DNA]</scope>
    <source>
        <strain evidence="1 2">P25</strain>
    </source>
</reference>
<dbReference type="PATRIC" id="fig|1329909.3.peg.3414"/>
<dbReference type="InterPro" id="IPR010836">
    <property type="entry name" value="SapC"/>
</dbReference>
<dbReference type="AlphaFoldDB" id="T0GNL0"/>
<comment type="caution">
    <text evidence="1">The sequence shown here is derived from an EMBL/GenBank/DDBJ whole genome shotgun (WGS) entry which is preliminary data.</text>
</comment>
<dbReference type="RefSeq" id="WP_021239582.1">
    <property type="nucleotide sequence ID" value="NZ_ATHO01000153.1"/>
</dbReference>
<protein>
    <recommendedName>
        <fullName evidence="3">Peptidase</fullName>
    </recommendedName>
</protein>